<dbReference type="Pfam" id="PF06985">
    <property type="entry name" value="HET"/>
    <property type="match status" value="1"/>
</dbReference>
<feature type="domain" description="DUF8212" evidence="2">
    <location>
        <begin position="244"/>
        <end position="275"/>
    </location>
</feature>
<evidence type="ECO:0000259" key="1">
    <source>
        <dbReference type="Pfam" id="PF06985"/>
    </source>
</evidence>
<dbReference type="PANTHER" id="PTHR10622:SF10">
    <property type="entry name" value="HET DOMAIN-CONTAINING PROTEIN"/>
    <property type="match status" value="1"/>
</dbReference>
<comment type="caution">
    <text evidence="3">The sequence shown here is derived from an EMBL/GenBank/DDBJ whole genome shotgun (WGS) entry which is preliminary data.</text>
</comment>
<sequence>MRLLNPRTLEFKEFNQDLPQYAIFSHTWYSQPLSEILYHDIKNYFSGRVEIGPNGLIANTSAYPTIPPALQKVVWCCQQTILDGFEWIWIDTCCLNKDSAVEDSEAVNAMFTWYRNAMTCYVYLSDVDITTRLLRDRSGAFSNSKWFKRGWTLQELLAPPNVYFYDRGWQLIGTKYSMKPHISTITTIDEETLMNQRGLAESSIARRMSWAARRETTRAEDIAYCLMGIFGVNMPLLYGEGAEKAFIRLQEEIMRKSEDHTLFAWTSVDDGRTLQPGRKPRGPLALSPSEFASSADFTPTTDAKYPSEPYTMTNCGLEISLPIVPDGDAYIAWLNCLDKDYQRVGIRIQELKFEPRRYYRIDSNILIDNLPLPPPGRTLAYLKQGHGTNNNSFWLNTNLGSQGFGFRLVPEGRWKPEWNVIQLPVDSANPASRRSTLVVEKPVPGTEQGFEIVFGFPPDDDDNPSCGVYPLLNGEPNLNHQLRHGVGYAWLKIGLYTIEVNVIRKDAVNDLIVMCLEYESNY</sequence>
<dbReference type="AlphaFoldDB" id="A0A0H1BBV7"/>
<name>A0A0H1BBV7_9EURO</name>
<evidence type="ECO:0000313" key="4">
    <source>
        <dbReference type="Proteomes" id="UP000053573"/>
    </source>
</evidence>
<dbReference type="STRING" id="2060906.A0A0H1BBV7"/>
<feature type="domain" description="Heterokaryon incompatibility" evidence="1">
    <location>
        <begin position="21"/>
        <end position="133"/>
    </location>
</feature>
<dbReference type="Pfam" id="PF26640">
    <property type="entry name" value="DUF8212"/>
    <property type="match status" value="1"/>
</dbReference>
<protein>
    <submittedName>
        <fullName evidence="3">Uncharacterized protein</fullName>
    </submittedName>
</protein>
<dbReference type="Proteomes" id="UP000053573">
    <property type="component" value="Unassembled WGS sequence"/>
</dbReference>
<dbReference type="InterPro" id="IPR058525">
    <property type="entry name" value="DUF8212"/>
</dbReference>
<dbReference type="OrthoDB" id="674604at2759"/>
<reference evidence="4" key="1">
    <citation type="journal article" date="2015" name="PLoS Genet.">
        <title>The dynamic genome and transcriptome of the human fungal pathogen Blastomyces and close relative Emmonsia.</title>
        <authorList>
            <person name="Munoz J.F."/>
            <person name="Gauthier G.M."/>
            <person name="Desjardins C.A."/>
            <person name="Gallo J.E."/>
            <person name="Holder J."/>
            <person name="Sullivan T.D."/>
            <person name="Marty A.J."/>
            <person name="Carmen J.C."/>
            <person name="Chen Z."/>
            <person name="Ding L."/>
            <person name="Gujja S."/>
            <person name="Magrini V."/>
            <person name="Misas E."/>
            <person name="Mitreva M."/>
            <person name="Priest M."/>
            <person name="Saif S."/>
            <person name="Whiston E.A."/>
            <person name="Young S."/>
            <person name="Zeng Q."/>
            <person name="Goldman W.E."/>
            <person name="Mardis E.R."/>
            <person name="Taylor J.W."/>
            <person name="McEwen J.G."/>
            <person name="Clay O.K."/>
            <person name="Klein B.S."/>
            <person name="Cuomo C.A."/>
        </authorList>
    </citation>
    <scope>NUCLEOTIDE SEQUENCE [LARGE SCALE GENOMIC DNA]</scope>
    <source>
        <strain evidence="4">UAMH 139</strain>
    </source>
</reference>
<accession>A0A0H1BBV7</accession>
<dbReference type="EMBL" id="LDEV01002512">
    <property type="protein sequence ID" value="KLJ08815.1"/>
    <property type="molecule type" value="Genomic_DNA"/>
</dbReference>
<gene>
    <name evidence="3" type="ORF">EMPG_15754</name>
</gene>
<dbReference type="InterPro" id="IPR010730">
    <property type="entry name" value="HET"/>
</dbReference>
<evidence type="ECO:0000259" key="2">
    <source>
        <dbReference type="Pfam" id="PF26640"/>
    </source>
</evidence>
<dbReference type="PANTHER" id="PTHR10622">
    <property type="entry name" value="HET DOMAIN-CONTAINING PROTEIN"/>
    <property type="match status" value="1"/>
</dbReference>
<keyword evidence="4" id="KW-1185">Reference proteome</keyword>
<organism evidence="3 4">
    <name type="scientific">Blastomyces silverae</name>
    <dbReference type="NCBI Taxonomy" id="2060906"/>
    <lineage>
        <taxon>Eukaryota</taxon>
        <taxon>Fungi</taxon>
        <taxon>Dikarya</taxon>
        <taxon>Ascomycota</taxon>
        <taxon>Pezizomycotina</taxon>
        <taxon>Eurotiomycetes</taxon>
        <taxon>Eurotiomycetidae</taxon>
        <taxon>Onygenales</taxon>
        <taxon>Ajellomycetaceae</taxon>
        <taxon>Blastomyces</taxon>
    </lineage>
</organism>
<evidence type="ECO:0000313" key="3">
    <source>
        <dbReference type="EMBL" id="KLJ08815.1"/>
    </source>
</evidence>
<proteinExistence type="predicted"/>